<evidence type="ECO:0000313" key="1">
    <source>
        <dbReference type="EMBL" id="TCC94592.1"/>
    </source>
</evidence>
<dbReference type="EMBL" id="SJSK01000001">
    <property type="protein sequence ID" value="TCC94592.1"/>
    <property type="molecule type" value="Genomic_DNA"/>
</dbReference>
<dbReference type="AlphaFoldDB" id="A0A4R0N7A9"/>
<keyword evidence="2" id="KW-1185">Reference proteome</keyword>
<gene>
    <name evidence="1" type="ORF">EZ428_03600</name>
</gene>
<name>A0A4R0N7A9_9SPHI</name>
<dbReference type="OrthoDB" id="1117657at2"/>
<evidence type="ECO:0008006" key="3">
    <source>
        <dbReference type="Google" id="ProtNLM"/>
    </source>
</evidence>
<sequence length="401" mass="43401">MLLLATQVNAQQQPSISVNVNPKVNTTVSTSSSYSYTVNDVKNSVNVRYGDGSNNQDTQDDTPMKAKSFSKAFTVDRSDKISLNNQFGSITIKTWDKNEVKVDVDMKAYAKTAEEAQKLLDDVSIEATKSGDLVSYKTEMGNRNGNWGSSIKNGKTIWRREVKVHYTVYMPANNSLSASQQYGNITMGDFSGPTSIKVQYGNFIAGDLNNGNNYVNVQYGAANIKEASSLKIKHQYGSGVTIGTVGTLDIDVQYSAVNITSVKGAASIKHQYGGGIKIGSVSGAMNVNTQYTSVKVGSLRGNLTSRAQYGSVNIDDIEAGRDVDVDGQYTTVNLGFATNYNANFEVKTSYAGFKYGTNVTAKREGGDDRSYSQDKNYSGQIGKGGNARVVVKVQYNSVTFK</sequence>
<dbReference type="Proteomes" id="UP000292884">
    <property type="component" value="Unassembled WGS sequence"/>
</dbReference>
<reference evidence="1 2" key="1">
    <citation type="submission" date="2019-02" db="EMBL/GenBank/DDBJ databases">
        <title>Pedobacter sp. RP-1-13 sp. nov., isolated from Arctic soil.</title>
        <authorList>
            <person name="Dahal R.H."/>
        </authorList>
    </citation>
    <scope>NUCLEOTIDE SEQUENCE [LARGE SCALE GENOMIC DNA]</scope>
    <source>
        <strain evidence="1 2">RP-1-13</strain>
    </source>
</reference>
<comment type="caution">
    <text evidence="1">The sequence shown here is derived from an EMBL/GenBank/DDBJ whole genome shotgun (WGS) entry which is preliminary data.</text>
</comment>
<accession>A0A4R0N7A9</accession>
<organism evidence="1 2">
    <name type="scientific">Pedobacter frigiditerrae</name>
    <dbReference type="NCBI Taxonomy" id="2530452"/>
    <lineage>
        <taxon>Bacteria</taxon>
        <taxon>Pseudomonadati</taxon>
        <taxon>Bacteroidota</taxon>
        <taxon>Sphingobacteriia</taxon>
        <taxon>Sphingobacteriales</taxon>
        <taxon>Sphingobacteriaceae</taxon>
        <taxon>Pedobacter</taxon>
    </lineage>
</organism>
<proteinExistence type="predicted"/>
<protein>
    <recommendedName>
        <fullName evidence="3">Adhesin domain-containing protein</fullName>
    </recommendedName>
</protein>
<evidence type="ECO:0000313" key="2">
    <source>
        <dbReference type="Proteomes" id="UP000292884"/>
    </source>
</evidence>